<dbReference type="EMBL" id="PJRS01000041">
    <property type="protein sequence ID" value="PLR21861.1"/>
    <property type="molecule type" value="Genomic_DNA"/>
</dbReference>
<dbReference type="InterPro" id="IPR002716">
    <property type="entry name" value="PIN_dom"/>
</dbReference>
<dbReference type="CDD" id="cd09873">
    <property type="entry name" value="PIN_Pae0151-like"/>
    <property type="match status" value="1"/>
</dbReference>
<dbReference type="Gene3D" id="3.40.50.1010">
    <property type="entry name" value="5'-nuclease"/>
    <property type="match status" value="1"/>
</dbReference>
<dbReference type="PANTHER" id="PTHR35901">
    <property type="entry name" value="RIBONUCLEASE VAPC3"/>
    <property type="match status" value="1"/>
</dbReference>
<protein>
    <recommendedName>
        <fullName evidence="2">PIN domain-containing protein</fullName>
    </recommendedName>
</protein>
<feature type="domain" description="PIN" evidence="2">
    <location>
        <begin position="14"/>
        <end position="133"/>
    </location>
</feature>
<reference evidence="3 4" key="1">
    <citation type="submission" date="2017-12" db="EMBL/GenBank/DDBJ databases">
        <title>The genome sequence of Caulobacter sp. 410.</title>
        <authorList>
            <person name="Gao J."/>
            <person name="Mao X."/>
            <person name="Sun J."/>
        </authorList>
    </citation>
    <scope>NUCLEOTIDE SEQUENCE [LARGE SCALE GENOMIC DNA]</scope>
    <source>
        <strain evidence="3 4">410</strain>
    </source>
</reference>
<accession>A0A2N5D733</accession>
<comment type="caution">
    <text evidence="3">The sequence shown here is derived from an EMBL/GenBank/DDBJ whole genome shotgun (WGS) entry which is preliminary data.</text>
</comment>
<dbReference type="SUPFAM" id="SSF88723">
    <property type="entry name" value="PIN domain-like"/>
    <property type="match status" value="1"/>
</dbReference>
<name>A0A2N5D733_9CAUL</name>
<keyword evidence="1" id="KW-0460">Magnesium</keyword>
<dbReference type="Pfam" id="PF01850">
    <property type="entry name" value="PIN"/>
    <property type="match status" value="1"/>
</dbReference>
<dbReference type="InterPro" id="IPR029060">
    <property type="entry name" value="PIN-like_dom_sf"/>
</dbReference>
<dbReference type="InterPro" id="IPR044153">
    <property type="entry name" value="PIN_Pae0151-like"/>
</dbReference>
<sequence>MGRTEADGARVRSVVLDASAALAWLLPTQATDAANAFLERSDATTFEAPEIFDWEVRNVLLTYERRGLSTVERHDRAVANYVALNVTLHPLIIDMEGLTTLAQRARLSLFDASYLALALEQDWPLASRDETLLIVAARSGIECFDLRATI</sequence>
<evidence type="ECO:0000313" key="3">
    <source>
        <dbReference type="EMBL" id="PLR21861.1"/>
    </source>
</evidence>
<dbReference type="PANTHER" id="PTHR35901:SF1">
    <property type="entry name" value="EXONUCLEASE VAPC9"/>
    <property type="match status" value="1"/>
</dbReference>
<proteinExistence type="predicted"/>
<evidence type="ECO:0000256" key="1">
    <source>
        <dbReference type="ARBA" id="ARBA00022842"/>
    </source>
</evidence>
<dbReference type="AlphaFoldDB" id="A0A2N5D733"/>
<evidence type="ECO:0000259" key="2">
    <source>
        <dbReference type="Pfam" id="PF01850"/>
    </source>
</evidence>
<dbReference type="InterPro" id="IPR051619">
    <property type="entry name" value="TypeII_TA_RNase_PINc/VapC"/>
</dbReference>
<gene>
    <name evidence="3" type="ORF">SGCZBJ_20015</name>
</gene>
<keyword evidence="4" id="KW-1185">Reference proteome</keyword>
<organism evidence="3 4">
    <name type="scientific">Caulobacter zeae</name>
    <dbReference type="NCBI Taxonomy" id="2055137"/>
    <lineage>
        <taxon>Bacteria</taxon>
        <taxon>Pseudomonadati</taxon>
        <taxon>Pseudomonadota</taxon>
        <taxon>Alphaproteobacteria</taxon>
        <taxon>Caulobacterales</taxon>
        <taxon>Caulobacteraceae</taxon>
        <taxon>Caulobacter</taxon>
    </lineage>
</organism>
<evidence type="ECO:0000313" key="4">
    <source>
        <dbReference type="Proteomes" id="UP000234479"/>
    </source>
</evidence>
<dbReference type="OrthoDB" id="7631905at2"/>
<dbReference type="Proteomes" id="UP000234479">
    <property type="component" value="Unassembled WGS sequence"/>
</dbReference>